<reference evidence="2 3" key="1">
    <citation type="submission" date="2024-01" db="EMBL/GenBank/DDBJ databases">
        <authorList>
            <consortium name="Genoscope - CEA"/>
            <person name="William W."/>
        </authorList>
    </citation>
    <scope>NUCLEOTIDE SEQUENCE [LARGE SCALE GENOMIC DNA]</scope>
    <source>
        <strain evidence="2 3">29B2s-10</strain>
    </source>
</reference>
<proteinExistence type="predicted"/>
<evidence type="ECO:0000256" key="1">
    <source>
        <dbReference type="SAM" id="MobiDB-lite"/>
    </source>
</evidence>
<feature type="compositionally biased region" description="Acidic residues" evidence="1">
    <location>
        <begin position="223"/>
        <end position="233"/>
    </location>
</feature>
<feature type="compositionally biased region" description="Polar residues" evidence="1">
    <location>
        <begin position="20"/>
        <end position="30"/>
    </location>
</feature>
<name>A0ABP0E9U4_9ASCO</name>
<feature type="region of interest" description="Disordered" evidence="1">
    <location>
        <begin position="1"/>
        <end position="37"/>
    </location>
</feature>
<evidence type="ECO:0000313" key="3">
    <source>
        <dbReference type="Proteomes" id="UP001497600"/>
    </source>
</evidence>
<feature type="region of interest" description="Disordered" evidence="1">
    <location>
        <begin position="204"/>
        <end position="245"/>
    </location>
</feature>
<feature type="compositionally biased region" description="Polar residues" evidence="1">
    <location>
        <begin position="235"/>
        <end position="245"/>
    </location>
</feature>
<evidence type="ECO:0000313" key="2">
    <source>
        <dbReference type="EMBL" id="CAK7899344.1"/>
    </source>
</evidence>
<gene>
    <name evidence="2" type="ORF">CAAN4_C02300</name>
</gene>
<protein>
    <submittedName>
        <fullName evidence="2">Uncharacterized protein</fullName>
    </submittedName>
</protein>
<sequence>MNNDDVKMEEATRDIKPKPVNSSTAGQTSALLPEPDGKDYQKLMEKYLEKFNKVHAHSQDLWKEEKTLRQALYSYQRRVNSLLDMLSTSEPHDDDTDTFINDTANIARIENLVSENPSLKDVLGPMKEIFQSGDDSTKVSQRHLINLFISESVPELVGDSLDHLEINPQDTEPWLRRQYPNLVVSKFKPMNFTPSTVVDVVESVQPARPVNKRKRKPVRDSSQDQDTEHEDIEISSPQPKQIKTS</sequence>
<dbReference type="Proteomes" id="UP001497600">
    <property type="component" value="Chromosome C"/>
</dbReference>
<feature type="compositionally biased region" description="Basic and acidic residues" evidence="1">
    <location>
        <begin position="1"/>
        <end position="17"/>
    </location>
</feature>
<accession>A0ABP0E9U4</accession>
<keyword evidence="3" id="KW-1185">Reference proteome</keyword>
<dbReference type="EMBL" id="OZ004255">
    <property type="protein sequence ID" value="CAK7899344.1"/>
    <property type="molecule type" value="Genomic_DNA"/>
</dbReference>
<organism evidence="2 3">
    <name type="scientific">[Candida] anglica</name>
    <dbReference type="NCBI Taxonomy" id="148631"/>
    <lineage>
        <taxon>Eukaryota</taxon>
        <taxon>Fungi</taxon>
        <taxon>Dikarya</taxon>
        <taxon>Ascomycota</taxon>
        <taxon>Saccharomycotina</taxon>
        <taxon>Pichiomycetes</taxon>
        <taxon>Debaryomycetaceae</taxon>
        <taxon>Kurtzmaniella</taxon>
    </lineage>
</organism>